<reference evidence="1 2" key="2">
    <citation type="journal article" date="2012" name="Stand. Genomic Sci.">
        <title>Complete genome sequence of the moderately thermophilic mineral-sulfide-oxidizing firmicute Sulfobacillus acidophilus type strain (NAL(T)).</title>
        <authorList>
            <person name="Anderson I."/>
            <person name="Chertkov O."/>
            <person name="Chen A."/>
            <person name="Saunders E."/>
            <person name="Lapidus A."/>
            <person name="Nolan M."/>
            <person name="Lucas S."/>
            <person name="Hammon N."/>
            <person name="Deshpande S."/>
            <person name="Cheng J.F."/>
            <person name="Han C."/>
            <person name="Tapia R."/>
            <person name="Goodwin L.A."/>
            <person name="Pitluck S."/>
            <person name="Liolios K."/>
            <person name="Pagani I."/>
            <person name="Ivanova N."/>
            <person name="Mikhailova N."/>
            <person name="Pati A."/>
            <person name="Palaniappan K."/>
            <person name="Land M."/>
            <person name="Pan C."/>
            <person name="Rohde M."/>
            <person name="Pukall R."/>
            <person name="Goker M."/>
            <person name="Detter J.C."/>
            <person name="Woyke T."/>
            <person name="Bristow J."/>
            <person name="Eisen J.A."/>
            <person name="Markowitz V."/>
            <person name="Hugenholtz P."/>
            <person name="Kyrpides N.C."/>
            <person name="Klenk H.P."/>
            <person name="Mavromatis K."/>
        </authorList>
    </citation>
    <scope>NUCLEOTIDE SEQUENCE [LARGE SCALE GENOMIC DNA]</scope>
    <source>
        <strain evidence="2">ATCC 700253 / DSM 10332 / NAL</strain>
    </source>
</reference>
<dbReference type="EMBL" id="CP003179">
    <property type="protein sequence ID" value="AEW06189.1"/>
    <property type="molecule type" value="Genomic_DNA"/>
</dbReference>
<dbReference type="PATRIC" id="fig|679936.5.peg.2820"/>
<reference evidence="2" key="1">
    <citation type="submission" date="2011-12" db="EMBL/GenBank/DDBJ databases">
        <title>The complete genome of chromosome of Sulfobacillus acidophilus DSM 10332.</title>
        <authorList>
            <person name="Lucas S."/>
            <person name="Han J."/>
            <person name="Lapidus A."/>
            <person name="Bruce D."/>
            <person name="Goodwin L."/>
            <person name="Pitluck S."/>
            <person name="Peters L."/>
            <person name="Kyrpides N."/>
            <person name="Mavromatis K."/>
            <person name="Ivanova N."/>
            <person name="Mikhailova N."/>
            <person name="Chertkov O."/>
            <person name="Saunders E."/>
            <person name="Detter J.C."/>
            <person name="Tapia R."/>
            <person name="Han C."/>
            <person name="Land M."/>
            <person name="Hauser L."/>
            <person name="Markowitz V."/>
            <person name="Cheng J.-F."/>
            <person name="Hugenholtz P."/>
            <person name="Woyke T."/>
            <person name="Wu D."/>
            <person name="Pukall R."/>
            <person name="Gehrich-Schroeter G."/>
            <person name="Schneider S."/>
            <person name="Klenk H.-P."/>
            <person name="Eisen J.A."/>
        </authorList>
    </citation>
    <scope>NUCLEOTIDE SEQUENCE [LARGE SCALE GENOMIC DNA]</scope>
    <source>
        <strain evidence="2">ATCC 700253 / DSM 10332 / NAL</strain>
    </source>
</reference>
<sequence length="190" mass="20807">MRVRRTVWVAGLLALFVLAGILWQAFHRAPAASGGLQSLNQKPAQLVYGQRATIVMLMATWCKYCAYDDRYVWPALIHTPGVTLDIVNVSPYAGIGNPGPQTPPFSGQDEVGARVGAAGMAANLRRYLAVFHLQATNIHPFIDPAGVSHWNIQYFPTILFINRQGQVVTRSNGALTLPEARRALARTLKS</sequence>
<evidence type="ECO:0000313" key="1">
    <source>
        <dbReference type="EMBL" id="AEW06189.1"/>
    </source>
</evidence>
<dbReference type="KEGG" id="sap:Sulac_2727"/>
<dbReference type="InterPro" id="IPR036249">
    <property type="entry name" value="Thioredoxin-like_sf"/>
</dbReference>
<organism evidence="1 2">
    <name type="scientific">Sulfobacillus acidophilus (strain ATCC 700253 / DSM 10332 / NAL)</name>
    <dbReference type="NCBI Taxonomy" id="679936"/>
    <lineage>
        <taxon>Bacteria</taxon>
        <taxon>Bacillati</taxon>
        <taxon>Bacillota</taxon>
        <taxon>Clostridia</taxon>
        <taxon>Eubacteriales</taxon>
        <taxon>Clostridiales Family XVII. Incertae Sedis</taxon>
        <taxon>Sulfobacillus</taxon>
    </lineage>
</organism>
<keyword evidence="2" id="KW-1185">Reference proteome</keyword>
<name>G8TXY3_SULAD</name>
<evidence type="ECO:0008006" key="3">
    <source>
        <dbReference type="Google" id="ProtNLM"/>
    </source>
</evidence>
<dbReference type="SUPFAM" id="SSF52833">
    <property type="entry name" value="Thioredoxin-like"/>
    <property type="match status" value="1"/>
</dbReference>
<dbReference type="STRING" id="679936.Sulac_2727"/>
<dbReference type="Proteomes" id="UP000005439">
    <property type="component" value="Chromosome"/>
</dbReference>
<dbReference type="HOGENOM" id="CLU_1427331_0_0_9"/>
<protein>
    <recommendedName>
        <fullName evidence="3">Thioredoxin domain-containing protein</fullName>
    </recommendedName>
</protein>
<accession>G8TXY3</accession>
<proteinExistence type="predicted"/>
<dbReference type="Gene3D" id="3.40.30.10">
    <property type="entry name" value="Glutaredoxin"/>
    <property type="match status" value="1"/>
</dbReference>
<gene>
    <name evidence="1" type="ordered locus">Sulac_2727</name>
</gene>
<dbReference type="AlphaFoldDB" id="G8TXY3"/>
<evidence type="ECO:0000313" key="2">
    <source>
        <dbReference type="Proteomes" id="UP000005439"/>
    </source>
</evidence>